<dbReference type="GO" id="GO:0006086">
    <property type="term" value="P:pyruvate decarboxylation to acetyl-CoA"/>
    <property type="evidence" value="ECO:0007669"/>
    <property type="project" value="TreeGrafter"/>
</dbReference>
<keyword evidence="6" id="KW-1185">Reference proteome</keyword>
<evidence type="ECO:0000259" key="4">
    <source>
        <dbReference type="Pfam" id="PF00676"/>
    </source>
</evidence>
<evidence type="ECO:0000313" key="6">
    <source>
        <dbReference type="Proteomes" id="UP000001035"/>
    </source>
</evidence>
<dbReference type="AlphaFoldDB" id="B4EAZ7"/>
<evidence type="ECO:0000256" key="2">
    <source>
        <dbReference type="ARBA" id="ARBA00023002"/>
    </source>
</evidence>
<dbReference type="HOGENOM" id="CLU_029393_5_0_4"/>
<dbReference type="eggNOG" id="COG1071">
    <property type="taxonomic scope" value="Bacteria"/>
</dbReference>
<dbReference type="EC" id="1.1.1.-" evidence="5"/>
<dbReference type="PANTHER" id="PTHR11516:SF60">
    <property type="entry name" value="PYRUVATE DEHYDROGENASE E1 COMPONENT SUBUNIT ALPHA"/>
    <property type="match status" value="1"/>
</dbReference>
<dbReference type="EMBL" id="AM747720">
    <property type="protein sequence ID" value="CAR52212.1"/>
    <property type="molecule type" value="Genomic_DNA"/>
</dbReference>
<dbReference type="Pfam" id="PF00676">
    <property type="entry name" value="E1_dh"/>
    <property type="match status" value="1"/>
</dbReference>
<dbReference type="InterPro" id="IPR001017">
    <property type="entry name" value="DH_E1"/>
</dbReference>
<dbReference type="GO" id="GO:0004739">
    <property type="term" value="F:pyruvate dehydrogenase (acetyl-transferring) activity"/>
    <property type="evidence" value="ECO:0007669"/>
    <property type="project" value="TreeGrafter"/>
</dbReference>
<feature type="domain" description="Dehydrogenase E1 component" evidence="4">
    <location>
        <begin position="34"/>
        <end position="329"/>
    </location>
</feature>
<accession>B4EAZ7</accession>
<evidence type="ECO:0000256" key="3">
    <source>
        <dbReference type="ARBA" id="ARBA00023052"/>
    </source>
</evidence>
<sequence length="342" mass="36334">MAGAAFAVRPTQETHMTASTQLSRDTLLDAYRLMRTIREFEERLHVEFATGEIPGFVHLYAGEEASAVGTMLHLGLDDYVATTHRGHGHCIAKGVDVHGMMAEIYGKKTGVCHGKGGSMHIADLSMGMLGANGIVGAGGPLVCGAALAAKHKKTGGVGVCFFGDGASNQGVIFESMNLASVWRLPAIFVAENNGYAEATSSSWSVATDNIADRANGFGMPGVIVDGFDFFAVHEALGEAVERARNGGGPTLVEVKFTRYFGHFEGDAQTYRAPGEVQKLRDEKDCLKHFETRVVRAEALTTDDLRAVDAQVKALIDDAVAQAKAAPLPDAADLLADVYVSYP</sequence>
<dbReference type="SUPFAM" id="SSF52518">
    <property type="entry name" value="Thiamin diphosphate-binding fold (THDP-binding)"/>
    <property type="match status" value="1"/>
</dbReference>
<organism evidence="5 6">
    <name type="scientific">Burkholderia cenocepacia (strain ATCC BAA-245 / DSM 16553 / LMG 16656 / NCTC 13227 / J2315 / CF5610)</name>
    <name type="common">Burkholderia cepacia (strain J2315)</name>
    <dbReference type="NCBI Taxonomy" id="216591"/>
    <lineage>
        <taxon>Bacteria</taxon>
        <taxon>Pseudomonadati</taxon>
        <taxon>Pseudomonadota</taxon>
        <taxon>Betaproteobacteria</taxon>
        <taxon>Burkholderiales</taxon>
        <taxon>Burkholderiaceae</taxon>
        <taxon>Burkholderia</taxon>
        <taxon>Burkholderia cepacia complex</taxon>
    </lineage>
</organism>
<dbReference type="CDD" id="cd02000">
    <property type="entry name" value="TPP_E1_PDC_ADC_BCADC"/>
    <property type="match status" value="1"/>
</dbReference>
<comment type="cofactor">
    <cofactor evidence="1">
        <name>thiamine diphosphate</name>
        <dbReference type="ChEBI" id="CHEBI:58937"/>
    </cofactor>
</comment>
<gene>
    <name evidence="5" type="primary">acoA</name>
    <name evidence="5" type="ORF">BCAL1911</name>
</gene>
<proteinExistence type="predicted"/>
<reference evidence="5 6" key="1">
    <citation type="journal article" date="2009" name="J. Bacteriol.">
        <title>The genome of Burkholderia cenocepacia J2315, an epidemic pathogen of cystic fibrosis patients.</title>
        <authorList>
            <person name="Holden M.T."/>
            <person name="Seth-Smith H.M."/>
            <person name="Crossman L.C."/>
            <person name="Sebaihia M."/>
            <person name="Bentley S.D."/>
            <person name="Cerdeno-Tarraga A.M."/>
            <person name="Thomson N.R."/>
            <person name="Bason N."/>
            <person name="Quail M.A."/>
            <person name="Sharp S."/>
            <person name="Cherevach I."/>
            <person name="Churcher C."/>
            <person name="Goodhead I."/>
            <person name="Hauser H."/>
            <person name="Holroyd N."/>
            <person name="Mungall K."/>
            <person name="Scott P."/>
            <person name="Walker D."/>
            <person name="White B."/>
            <person name="Rose H."/>
            <person name="Iversen P."/>
            <person name="Mil-Homens D."/>
            <person name="Rocha E.P."/>
            <person name="Fialho A.M."/>
            <person name="Baldwin A."/>
            <person name="Dowson C."/>
            <person name="Barrell B.G."/>
            <person name="Govan J.R."/>
            <person name="Vandamme P."/>
            <person name="Hart C.A."/>
            <person name="Mahenthiralingam E."/>
            <person name="Parkhill J."/>
        </authorList>
    </citation>
    <scope>NUCLEOTIDE SEQUENCE [LARGE SCALE GENOMIC DNA]</scope>
    <source>
        <strain evidence="6">ATCC BAA-245 / DSM 16553 / LMG 16656 / NCTC 13227 / J2315 / CF5610</strain>
    </source>
</reference>
<name>B4EAZ7_BURCJ</name>
<dbReference type="Gene3D" id="3.40.50.970">
    <property type="match status" value="1"/>
</dbReference>
<dbReference type="Proteomes" id="UP000001035">
    <property type="component" value="Chromosome 1"/>
</dbReference>
<dbReference type="InterPro" id="IPR029061">
    <property type="entry name" value="THDP-binding"/>
</dbReference>
<evidence type="ECO:0000256" key="1">
    <source>
        <dbReference type="ARBA" id="ARBA00001964"/>
    </source>
</evidence>
<evidence type="ECO:0000313" key="5">
    <source>
        <dbReference type="EMBL" id="CAR52212.1"/>
    </source>
</evidence>
<keyword evidence="2 5" id="KW-0560">Oxidoreductase</keyword>
<dbReference type="InterPro" id="IPR050642">
    <property type="entry name" value="PDH_E1_Alpha_Subunit"/>
</dbReference>
<protein>
    <submittedName>
        <fullName evidence="5">Acetoin:2,6-dichlorophenolindophenol oxidoreductase alpha subunit</fullName>
        <ecNumber evidence="5">1.1.1.-</ecNumber>
    </submittedName>
</protein>
<dbReference type="KEGG" id="bcj:BCAL1911"/>
<keyword evidence="3" id="KW-0786">Thiamine pyrophosphate</keyword>
<dbReference type="PANTHER" id="PTHR11516">
    <property type="entry name" value="PYRUVATE DEHYDROGENASE E1 COMPONENT, ALPHA SUBUNIT BACTERIAL AND ORGANELLAR"/>
    <property type="match status" value="1"/>
</dbReference>